<feature type="transmembrane region" description="Helical" evidence="9">
    <location>
        <begin position="99"/>
        <end position="117"/>
    </location>
</feature>
<dbReference type="EMBL" id="MHFR01000043">
    <property type="protein sequence ID" value="OGW97212.1"/>
    <property type="molecule type" value="Genomic_DNA"/>
</dbReference>
<feature type="transmembrane region" description="Helical" evidence="9">
    <location>
        <begin position="230"/>
        <end position="251"/>
    </location>
</feature>
<keyword evidence="9" id="KW-0812">Transmembrane</keyword>
<evidence type="ECO:0000256" key="4">
    <source>
        <dbReference type="ARBA" id="ARBA00022679"/>
    </source>
</evidence>
<keyword evidence="5" id="KW-0547">Nucleotide-binding</keyword>
<keyword evidence="9" id="KW-1133">Transmembrane helix</keyword>
<evidence type="ECO:0000313" key="12">
    <source>
        <dbReference type="Proteomes" id="UP000178187"/>
    </source>
</evidence>
<evidence type="ECO:0000256" key="2">
    <source>
        <dbReference type="ARBA" id="ARBA00012438"/>
    </source>
</evidence>
<dbReference type="PANTHER" id="PTHR43065">
    <property type="entry name" value="SENSOR HISTIDINE KINASE"/>
    <property type="match status" value="1"/>
</dbReference>
<dbReference type="SMART" id="SM00387">
    <property type="entry name" value="HATPase_c"/>
    <property type="match status" value="1"/>
</dbReference>
<dbReference type="Proteomes" id="UP000178187">
    <property type="component" value="Unassembled WGS sequence"/>
</dbReference>
<dbReference type="SUPFAM" id="SSF55874">
    <property type="entry name" value="ATPase domain of HSP90 chaperone/DNA topoisomerase II/histidine kinase"/>
    <property type="match status" value="1"/>
</dbReference>
<dbReference type="InterPro" id="IPR004358">
    <property type="entry name" value="Sig_transdc_His_kin-like_C"/>
</dbReference>
<feature type="domain" description="Histidine kinase" evidence="10">
    <location>
        <begin position="504"/>
        <end position="748"/>
    </location>
</feature>
<dbReference type="GO" id="GO:0005524">
    <property type="term" value="F:ATP binding"/>
    <property type="evidence" value="ECO:0007669"/>
    <property type="project" value="UniProtKB-KW"/>
</dbReference>
<dbReference type="InterPro" id="IPR005467">
    <property type="entry name" value="His_kinase_dom"/>
</dbReference>
<feature type="transmembrane region" description="Helical" evidence="9">
    <location>
        <begin position="6"/>
        <end position="24"/>
    </location>
</feature>
<feature type="transmembrane region" description="Helical" evidence="9">
    <location>
        <begin position="137"/>
        <end position="157"/>
    </location>
</feature>
<dbReference type="PRINTS" id="PR00344">
    <property type="entry name" value="BCTRLSENSOR"/>
</dbReference>
<keyword evidence="6" id="KW-0418">Kinase</keyword>
<evidence type="ECO:0000259" key="10">
    <source>
        <dbReference type="PROSITE" id="PS50109"/>
    </source>
</evidence>
<keyword evidence="7" id="KW-0067">ATP-binding</keyword>
<dbReference type="Gene3D" id="3.30.450.40">
    <property type="match status" value="1"/>
</dbReference>
<evidence type="ECO:0000256" key="6">
    <source>
        <dbReference type="ARBA" id="ARBA00022777"/>
    </source>
</evidence>
<gene>
    <name evidence="11" type="ORF">A3G33_08535</name>
</gene>
<proteinExistence type="predicted"/>
<keyword evidence="3" id="KW-0597">Phosphoprotein</keyword>
<feature type="transmembrane region" description="Helical" evidence="9">
    <location>
        <begin position="169"/>
        <end position="191"/>
    </location>
</feature>
<dbReference type="AlphaFoldDB" id="A0A1G1KWP3"/>
<name>A0A1G1KWP3_9BACT</name>
<dbReference type="Pfam" id="PF16927">
    <property type="entry name" value="HisKA_7TM"/>
    <property type="match status" value="1"/>
</dbReference>
<dbReference type="InterPro" id="IPR029016">
    <property type="entry name" value="GAF-like_dom_sf"/>
</dbReference>
<evidence type="ECO:0000256" key="8">
    <source>
        <dbReference type="ARBA" id="ARBA00023012"/>
    </source>
</evidence>
<dbReference type="InterPro" id="IPR003594">
    <property type="entry name" value="HATPase_dom"/>
</dbReference>
<dbReference type="InterPro" id="IPR031621">
    <property type="entry name" value="HisKA_7TM"/>
</dbReference>
<dbReference type="InterPro" id="IPR036890">
    <property type="entry name" value="HATPase_C_sf"/>
</dbReference>
<dbReference type="GO" id="GO:0000160">
    <property type="term" value="P:phosphorelay signal transduction system"/>
    <property type="evidence" value="ECO:0007669"/>
    <property type="project" value="UniProtKB-KW"/>
</dbReference>
<feature type="transmembrane region" description="Helical" evidence="9">
    <location>
        <begin position="197"/>
        <end position="215"/>
    </location>
</feature>
<feature type="transmembrane region" description="Helical" evidence="9">
    <location>
        <begin position="68"/>
        <end position="87"/>
    </location>
</feature>
<keyword evidence="9" id="KW-0472">Membrane</keyword>
<evidence type="ECO:0000256" key="7">
    <source>
        <dbReference type="ARBA" id="ARBA00022840"/>
    </source>
</evidence>
<protein>
    <recommendedName>
        <fullName evidence="2">histidine kinase</fullName>
        <ecNumber evidence="2">2.7.13.3</ecNumber>
    </recommendedName>
</protein>
<accession>A0A1G1KWP3</accession>
<sequence length="753" mass="86197">MYFYTIITGLTAFLGLGLGLFVYFHKPRTNLKISWVIFSFTVGIWSLGYFISLLAINYQTSILSSRFSHASGAFIPITFFHFVLILLRQEARHKTLLRTGYGLSVFMFFSCFSPFVVRDVINKMGILYYPDWGPLYSVYAAMYVWFIAYAHILMTMAIKETKGHERLRIIYLSVASFLGFSGGISLFLLIFNIPFPPYGSALICLYPIIMSYSIVKHRLMDIEVIIKKTLVFAGLFGVLISVITAITVLAQSYIGQYLGMGAISIRVLSVIIAMLLYDPARKYLVEITDHYLFQKKFDYAKILKDASKDIALVTSFNELTRKMLVVLIHKARTSNAAIYFRDQENDHFELKGCSGFRKVNRPDFKLMLDNPLIGYIAKQQVPITKAQIEEELNSAKDAVNRERFSDILGTIQKMKAEVIVPSFLSSSKGGQRNRDSITFQGILALGKKKSDEDYFEQDLDMLATLAQEHAMTFEIVRLFETMVNEREAKLKAQEEARMVSYSKSLAHETRNAIVGLRWKSDFFVMKVYPFVKNIYDQFVKDKFPPQVEENNIKLIEKIKDEGCNVRSKADELFIVLRTAEGTLSGSEDMFEVFNFTMIWDNATENAKPSRIKIWRDTDKETFFPFGSPVLIKRVLVNLINNAVDAMNDKEDGEVKIKGRFEEIDGKQVAYFEFKDNGPGISAEIQDKIWQQGFSTKPKPKSSDIESSGHGHGLWVCREIIERQHGGKIWVESEIGKGTTFKFWLPMKRPENIR</sequence>
<keyword evidence="4" id="KW-0808">Transferase</keyword>
<dbReference type="PROSITE" id="PS50109">
    <property type="entry name" value="HIS_KIN"/>
    <property type="match status" value="1"/>
</dbReference>
<evidence type="ECO:0000256" key="5">
    <source>
        <dbReference type="ARBA" id="ARBA00022741"/>
    </source>
</evidence>
<dbReference type="Gene3D" id="3.30.565.10">
    <property type="entry name" value="Histidine kinase-like ATPase, C-terminal domain"/>
    <property type="match status" value="1"/>
</dbReference>
<comment type="caution">
    <text evidence="11">The sequence shown here is derived from an EMBL/GenBank/DDBJ whole genome shotgun (WGS) entry which is preliminary data.</text>
</comment>
<evidence type="ECO:0000256" key="9">
    <source>
        <dbReference type="SAM" id="Phobius"/>
    </source>
</evidence>
<reference evidence="11 12" key="1">
    <citation type="journal article" date="2016" name="Nat. Commun.">
        <title>Thousands of microbial genomes shed light on interconnected biogeochemical processes in an aquifer system.</title>
        <authorList>
            <person name="Anantharaman K."/>
            <person name="Brown C.T."/>
            <person name="Hug L.A."/>
            <person name="Sharon I."/>
            <person name="Castelle C.J."/>
            <person name="Probst A.J."/>
            <person name="Thomas B.C."/>
            <person name="Singh A."/>
            <person name="Wilkins M.J."/>
            <person name="Karaoz U."/>
            <person name="Brodie E.L."/>
            <person name="Williams K.H."/>
            <person name="Hubbard S.S."/>
            <person name="Banfield J.F."/>
        </authorList>
    </citation>
    <scope>NUCLEOTIDE SEQUENCE [LARGE SCALE GENOMIC DNA]</scope>
</reference>
<evidence type="ECO:0000256" key="1">
    <source>
        <dbReference type="ARBA" id="ARBA00000085"/>
    </source>
</evidence>
<dbReference type="Pfam" id="PF02518">
    <property type="entry name" value="HATPase_c"/>
    <property type="match status" value="1"/>
</dbReference>
<dbReference type="GO" id="GO:0004673">
    <property type="term" value="F:protein histidine kinase activity"/>
    <property type="evidence" value="ECO:0007669"/>
    <property type="project" value="UniProtKB-EC"/>
</dbReference>
<comment type="catalytic activity">
    <reaction evidence="1">
        <text>ATP + protein L-histidine = ADP + protein N-phospho-L-histidine.</text>
        <dbReference type="EC" id="2.7.13.3"/>
    </reaction>
</comment>
<organism evidence="11 12">
    <name type="scientific">Candidatus Danuiimicrobium aquiferis</name>
    <dbReference type="NCBI Taxonomy" id="1801832"/>
    <lineage>
        <taxon>Bacteria</taxon>
        <taxon>Pseudomonadati</taxon>
        <taxon>Candidatus Omnitrophota</taxon>
        <taxon>Candidatus Danuiimicrobium</taxon>
    </lineage>
</organism>
<keyword evidence="8" id="KW-0902">Two-component regulatory system</keyword>
<dbReference type="PANTHER" id="PTHR43065:SF10">
    <property type="entry name" value="PEROXIDE STRESS-ACTIVATED HISTIDINE KINASE MAK3"/>
    <property type="match status" value="1"/>
</dbReference>
<evidence type="ECO:0000256" key="3">
    <source>
        <dbReference type="ARBA" id="ARBA00022553"/>
    </source>
</evidence>
<feature type="transmembrane region" description="Helical" evidence="9">
    <location>
        <begin position="36"/>
        <end position="56"/>
    </location>
</feature>
<dbReference type="EC" id="2.7.13.3" evidence="2"/>
<dbReference type="SUPFAM" id="SSF55781">
    <property type="entry name" value="GAF domain-like"/>
    <property type="match status" value="1"/>
</dbReference>
<evidence type="ECO:0000313" key="11">
    <source>
        <dbReference type="EMBL" id="OGW97212.1"/>
    </source>
</evidence>